<proteinExistence type="predicted"/>
<feature type="compositionally biased region" description="Low complexity" evidence="1">
    <location>
        <begin position="331"/>
        <end position="341"/>
    </location>
</feature>
<feature type="transmembrane region" description="Helical" evidence="2">
    <location>
        <begin position="263"/>
        <end position="287"/>
    </location>
</feature>
<feature type="compositionally biased region" description="Low complexity" evidence="1">
    <location>
        <begin position="391"/>
        <end position="403"/>
    </location>
</feature>
<keyword evidence="4" id="KW-1185">Reference proteome</keyword>
<feature type="transmembrane region" description="Helical" evidence="2">
    <location>
        <begin position="6"/>
        <end position="31"/>
    </location>
</feature>
<dbReference type="STRING" id="985895.E4ZN79"/>
<feature type="region of interest" description="Disordered" evidence="1">
    <location>
        <begin position="311"/>
        <end position="355"/>
    </location>
</feature>
<dbReference type="OrthoDB" id="4941332at2759"/>
<feature type="transmembrane region" description="Helical" evidence="2">
    <location>
        <begin position="138"/>
        <end position="163"/>
    </location>
</feature>
<feature type="transmembrane region" description="Helical" evidence="2">
    <location>
        <begin position="234"/>
        <end position="251"/>
    </location>
</feature>
<evidence type="ECO:0000256" key="2">
    <source>
        <dbReference type="SAM" id="Phobius"/>
    </source>
</evidence>
<keyword evidence="2" id="KW-0812">Transmembrane</keyword>
<feature type="compositionally biased region" description="Basic and acidic residues" evidence="1">
    <location>
        <begin position="455"/>
        <end position="468"/>
    </location>
</feature>
<dbReference type="AlphaFoldDB" id="E4ZN79"/>
<name>E4ZN79_LEPMJ</name>
<dbReference type="VEuPathDB" id="FungiDB:LEMA_P038390.1"/>
<feature type="compositionally biased region" description="Low complexity" evidence="1">
    <location>
        <begin position="423"/>
        <end position="432"/>
    </location>
</feature>
<accession>E4ZN79</accession>
<evidence type="ECO:0000313" key="4">
    <source>
        <dbReference type="Proteomes" id="UP000002668"/>
    </source>
</evidence>
<protein>
    <submittedName>
        <fullName evidence="3">Predicted protein</fullName>
    </submittedName>
</protein>
<feature type="compositionally biased region" description="Polar residues" evidence="1">
    <location>
        <begin position="342"/>
        <end position="355"/>
    </location>
</feature>
<keyword evidence="2" id="KW-0472">Membrane</keyword>
<sequence>MSGIEVTGAFLGALPFLVSIIQGYGDGVYFITQRSAKYRWRLLQYGHFKTWILYTFFFDAFAIMDRVESHIRKADEKHVIAFIQSQTSSFNMIGIAASIRTALHSHHVLILRDQGAIIAQVAISAMSLTNIADSHWTAHAFFIVSLVTGSLSVFFSCAISLLINGLHSSDDIKDFVFLPSSRRMGYRIEKAIERRKKGQNIESAEFTKLISLLDGDNRSVASPYAAVMIVVPRSLLNVALNAFLMGLGIYLGKLYTAKLVPEYGLGSVGILTFYLVSALCGIAMYSIPQSLHSRETSKVEKWHEILADYAKESTETSRQSRNAKQKHAAAEEATALPPAATSYPSGENLGSSHDSNTSLDVIEELMRPRIITTRQELTHVSEPNNTIPKAPSTLSSTPTSSSSNNAHEPNTPSPPSGEEHFEQLPQPQTSQPPNTPSDLGAVSPIEHASPLADSATREKCKDTERPSETKNSPFPLPSIVHDDIPDILRDLIRIQEESARLNRRLLAVLSSAGEHQIDL</sequence>
<organism evidence="4">
    <name type="scientific">Leptosphaeria maculans (strain JN3 / isolate v23.1.3 / race Av1-4-5-6-7-8)</name>
    <name type="common">Blackleg fungus</name>
    <name type="synonym">Phoma lingam</name>
    <dbReference type="NCBI Taxonomy" id="985895"/>
    <lineage>
        <taxon>Eukaryota</taxon>
        <taxon>Fungi</taxon>
        <taxon>Dikarya</taxon>
        <taxon>Ascomycota</taxon>
        <taxon>Pezizomycotina</taxon>
        <taxon>Dothideomycetes</taxon>
        <taxon>Pleosporomycetidae</taxon>
        <taxon>Pleosporales</taxon>
        <taxon>Pleosporineae</taxon>
        <taxon>Leptosphaeriaceae</taxon>
        <taxon>Plenodomus</taxon>
        <taxon>Plenodomus lingam/Leptosphaeria maculans species complex</taxon>
    </lineage>
</organism>
<gene>
    <name evidence="3" type="ORF">LEMA_P038390.1</name>
</gene>
<feature type="region of interest" description="Disordered" evidence="1">
    <location>
        <begin position="374"/>
        <end position="478"/>
    </location>
</feature>
<dbReference type="EMBL" id="FP929105">
    <property type="protein sequence ID" value="CBX92938.1"/>
    <property type="molecule type" value="Genomic_DNA"/>
</dbReference>
<reference evidence="4" key="1">
    <citation type="journal article" date="2011" name="Nat. Commun.">
        <title>Effector diversification within compartments of the Leptosphaeria maculans genome affected by Repeat-Induced Point mutations.</title>
        <authorList>
            <person name="Rouxel T."/>
            <person name="Grandaubert J."/>
            <person name="Hane J.K."/>
            <person name="Hoede C."/>
            <person name="van de Wouw A.P."/>
            <person name="Couloux A."/>
            <person name="Dominguez V."/>
            <person name="Anthouard V."/>
            <person name="Bally P."/>
            <person name="Bourras S."/>
            <person name="Cozijnsen A.J."/>
            <person name="Ciuffetti L.M."/>
            <person name="Degrave A."/>
            <person name="Dilmaghani A."/>
            <person name="Duret L."/>
            <person name="Fudal I."/>
            <person name="Goodwin S.B."/>
            <person name="Gout L."/>
            <person name="Glaser N."/>
            <person name="Linglin J."/>
            <person name="Kema G.H.J."/>
            <person name="Lapalu N."/>
            <person name="Lawrence C.B."/>
            <person name="May K."/>
            <person name="Meyer M."/>
            <person name="Ollivier B."/>
            <person name="Poulain J."/>
            <person name="Schoch C.L."/>
            <person name="Simon A."/>
            <person name="Spatafora J.W."/>
            <person name="Stachowiak A."/>
            <person name="Turgeon B.G."/>
            <person name="Tyler B.M."/>
            <person name="Vincent D."/>
            <person name="Weissenbach J."/>
            <person name="Amselem J."/>
            <person name="Quesneville H."/>
            <person name="Oliver R.P."/>
            <person name="Wincker P."/>
            <person name="Balesdent M.-H."/>
            <person name="Howlett B.J."/>
        </authorList>
    </citation>
    <scope>NUCLEOTIDE SEQUENCE [LARGE SCALE GENOMIC DNA]</scope>
    <source>
        <strain evidence="4">JN3 / isolate v23.1.3 / race Av1-4-5-6-7-8</strain>
    </source>
</reference>
<dbReference type="HOGENOM" id="CLU_524844_0_0_1"/>
<dbReference type="Proteomes" id="UP000002668">
    <property type="component" value="Genome"/>
</dbReference>
<evidence type="ECO:0000313" key="3">
    <source>
        <dbReference type="EMBL" id="CBX92938.1"/>
    </source>
</evidence>
<evidence type="ECO:0000256" key="1">
    <source>
        <dbReference type="SAM" id="MobiDB-lite"/>
    </source>
</evidence>
<dbReference type="eggNOG" id="ENOG502S8WA">
    <property type="taxonomic scope" value="Eukaryota"/>
</dbReference>
<keyword evidence="2" id="KW-1133">Transmembrane helix</keyword>
<dbReference type="InParanoid" id="E4ZN79"/>